<dbReference type="OrthoDB" id="18168at2"/>
<gene>
    <name evidence="1" type="ORF">ELAC_1042</name>
</gene>
<evidence type="ECO:0000313" key="1">
    <source>
        <dbReference type="EMBL" id="CRX38387.1"/>
    </source>
</evidence>
<sequence>MALDVHEDYKVILDGKHACYVLITCDSADQLGQMQVEMSYEGDPGLVSYLLKGAKSLVDKQK</sequence>
<dbReference type="EMBL" id="CWGJ01000012">
    <property type="protein sequence ID" value="CRX38387.1"/>
    <property type="molecule type" value="Genomic_DNA"/>
</dbReference>
<keyword evidence="2" id="KW-1185">Reference proteome</keyword>
<protein>
    <submittedName>
        <fullName evidence="1">Uncharacterized protein</fullName>
    </submittedName>
</protein>
<proteinExistence type="predicted"/>
<organism evidence="1 2">
    <name type="scientific">Estrella lausannensis</name>
    <dbReference type="NCBI Taxonomy" id="483423"/>
    <lineage>
        <taxon>Bacteria</taxon>
        <taxon>Pseudomonadati</taxon>
        <taxon>Chlamydiota</taxon>
        <taxon>Chlamydiia</taxon>
        <taxon>Parachlamydiales</taxon>
        <taxon>Candidatus Criblamydiaceae</taxon>
        <taxon>Estrella</taxon>
    </lineage>
</organism>
<evidence type="ECO:0000313" key="2">
    <source>
        <dbReference type="Proteomes" id="UP000220251"/>
    </source>
</evidence>
<name>A0A0H5DPK5_9BACT</name>
<accession>A0A0H5DPK5</accession>
<reference evidence="2" key="1">
    <citation type="submission" date="2015-06" db="EMBL/GenBank/DDBJ databases">
        <authorList>
            <person name="Bertelli C."/>
        </authorList>
    </citation>
    <scope>NUCLEOTIDE SEQUENCE [LARGE SCALE GENOMIC DNA]</scope>
    <source>
        <strain evidence="2">CRIB-30</strain>
    </source>
</reference>
<dbReference type="Proteomes" id="UP000220251">
    <property type="component" value="Unassembled WGS sequence"/>
</dbReference>
<dbReference type="AlphaFoldDB" id="A0A0H5DPK5"/>
<dbReference type="RefSeq" id="WP_098038247.1">
    <property type="nucleotide sequence ID" value="NZ_CWGJ01000012.1"/>
</dbReference>